<evidence type="ECO:0000256" key="1">
    <source>
        <dbReference type="SAM" id="SignalP"/>
    </source>
</evidence>
<accession>A0A5E4XIR2</accession>
<feature type="signal peptide" evidence="1">
    <location>
        <begin position="1"/>
        <end position="25"/>
    </location>
</feature>
<evidence type="ECO:0008006" key="4">
    <source>
        <dbReference type="Google" id="ProtNLM"/>
    </source>
</evidence>
<name>A0A5E4XIR2_9BURK</name>
<dbReference type="RefSeq" id="WP_174988248.1">
    <property type="nucleotide sequence ID" value="NZ_CABPSK010000004.1"/>
</dbReference>
<dbReference type="Pfam" id="PF13663">
    <property type="entry name" value="DUF4148"/>
    <property type="match status" value="1"/>
</dbReference>
<dbReference type="AlphaFoldDB" id="A0A5E4XIR2"/>
<dbReference type="EMBL" id="CABPSK010000004">
    <property type="protein sequence ID" value="VVE36058.1"/>
    <property type="molecule type" value="Genomic_DNA"/>
</dbReference>
<evidence type="ECO:0000313" key="3">
    <source>
        <dbReference type="Proteomes" id="UP000366945"/>
    </source>
</evidence>
<feature type="chain" id="PRO_5022810633" description="DUF4148 domain-containing protein" evidence="1">
    <location>
        <begin position="26"/>
        <end position="112"/>
    </location>
</feature>
<dbReference type="Proteomes" id="UP000366945">
    <property type="component" value="Unassembled WGS sequence"/>
</dbReference>
<sequence length="112" mass="11951">MKIRKLALATSFAAIGMIAANTAVASSHSALTRAEVKAELKQLHDAGYSSAQDNTRYPANLMDALNNASRTSAASTGANAMPAKQNMAAMEMDRPKFRDLDAGFLNRVYRGS</sequence>
<gene>
    <name evidence="2" type="ORF">PPN31114_03903</name>
</gene>
<proteinExistence type="predicted"/>
<keyword evidence="3" id="KW-1185">Reference proteome</keyword>
<keyword evidence="1" id="KW-0732">Signal</keyword>
<reference evidence="2 3" key="1">
    <citation type="submission" date="2019-08" db="EMBL/GenBank/DDBJ databases">
        <authorList>
            <person name="Peeters C."/>
        </authorList>
    </citation>
    <scope>NUCLEOTIDE SEQUENCE [LARGE SCALE GENOMIC DNA]</scope>
    <source>
        <strain evidence="2 3">LMG 31114</strain>
    </source>
</reference>
<protein>
    <recommendedName>
        <fullName evidence="4">DUF4148 domain-containing protein</fullName>
    </recommendedName>
</protein>
<evidence type="ECO:0000313" key="2">
    <source>
        <dbReference type="EMBL" id="VVE36058.1"/>
    </source>
</evidence>
<dbReference type="GeneID" id="300405902"/>
<organism evidence="2 3">
    <name type="scientific">Pandoraea pneumonica</name>
    <dbReference type="NCBI Taxonomy" id="2508299"/>
    <lineage>
        <taxon>Bacteria</taxon>
        <taxon>Pseudomonadati</taxon>
        <taxon>Pseudomonadota</taxon>
        <taxon>Betaproteobacteria</taxon>
        <taxon>Burkholderiales</taxon>
        <taxon>Burkholderiaceae</taxon>
        <taxon>Pandoraea</taxon>
    </lineage>
</organism>
<dbReference type="InterPro" id="IPR025421">
    <property type="entry name" value="DUF4148"/>
</dbReference>